<gene>
    <name evidence="4" type="ORF">F5878DRAFT_628361</name>
</gene>
<accession>A0AA38P339</accession>
<evidence type="ECO:0000313" key="5">
    <source>
        <dbReference type="Proteomes" id="UP001163846"/>
    </source>
</evidence>
<feature type="domain" description="AIG1-type G" evidence="3">
    <location>
        <begin position="53"/>
        <end position="198"/>
    </location>
</feature>
<reference evidence="4" key="1">
    <citation type="submission" date="2022-08" db="EMBL/GenBank/DDBJ databases">
        <authorList>
            <consortium name="DOE Joint Genome Institute"/>
            <person name="Min B."/>
            <person name="Riley R."/>
            <person name="Sierra-Patev S."/>
            <person name="Naranjo-Ortiz M."/>
            <person name="Looney B."/>
            <person name="Konkel Z."/>
            <person name="Slot J.C."/>
            <person name="Sakamoto Y."/>
            <person name="Steenwyk J.L."/>
            <person name="Rokas A."/>
            <person name="Carro J."/>
            <person name="Camarero S."/>
            <person name="Ferreira P."/>
            <person name="Molpeceres G."/>
            <person name="Ruiz-Duenas F.J."/>
            <person name="Serrano A."/>
            <person name="Henrissat B."/>
            <person name="Drula E."/>
            <person name="Hughes K.W."/>
            <person name="Mata J.L."/>
            <person name="Ishikawa N.K."/>
            <person name="Vargas-Isla R."/>
            <person name="Ushijima S."/>
            <person name="Smith C.A."/>
            <person name="Ahrendt S."/>
            <person name="Andreopoulos W."/>
            <person name="He G."/>
            <person name="Labutti K."/>
            <person name="Lipzen A."/>
            <person name="Ng V."/>
            <person name="Sandor L."/>
            <person name="Barry K."/>
            <person name="Martinez A.T."/>
            <person name="Xiao Y."/>
            <person name="Gibbons J.G."/>
            <person name="Terashima K."/>
            <person name="Hibbett D.S."/>
            <person name="Grigoriev I.V."/>
        </authorList>
    </citation>
    <scope>NUCLEOTIDE SEQUENCE</scope>
    <source>
        <strain evidence="4">TFB9207</strain>
    </source>
</reference>
<organism evidence="4 5">
    <name type="scientific">Lentinula raphanica</name>
    <dbReference type="NCBI Taxonomy" id="153919"/>
    <lineage>
        <taxon>Eukaryota</taxon>
        <taxon>Fungi</taxon>
        <taxon>Dikarya</taxon>
        <taxon>Basidiomycota</taxon>
        <taxon>Agaricomycotina</taxon>
        <taxon>Agaricomycetes</taxon>
        <taxon>Agaricomycetidae</taxon>
        <taxon>Agaricales</taxon>
        <taxon>Marasmiineae</taxon>
        <taxon>Omphalotaceae</taxon>
        <taxon>Lentinula</taxon>
    </lineage>
</organism>
<dbReference type="PANTHER" id="PTHR32046:SF11">
    <property type="entry name" value="IMMUNE-ASSOCIATED NUCLEOTIDE-BINDING PROTEIN 10-LIKE"/>
    <property type="match status" value="1"/>
</dbReference>
<dbReference type="Gene3D" id="3.40.50.300">
    <property type="entry name" value="P-loop containing nucleotide triphosphate hydrolases"/>
    <property type="match status" value="1"/>
</dbReference>
<keyword evidence="5" id="KW-1185">Reference proteome</keyword>
<keyword evidence="2" id="KW-0175">Coiled coil</keyword>
<evidence type="ECO:0000256" key="1">
    <source>
        <dbReference type="ARBA" id="ARBA00022741"/>
    </source>
</evidence>
<evidence type="ECO:0000313" key="4">
    <source>
        <dbReference type="EMBL" id="KAJ3835285.1"/>
    </source>
</evidence>
<dbReference type="PROSITE" id="PS00675">
    <property type="entry name" value="SIGMA54_INTERACT_1"/>
    <property type="match status" value="1"/>
</dbReference>
<dbReference type="GO" id="GO:0005525">
    <property type="term" value="F:GTP binding"/>
    <property type="evidence" value="ECO:0007669"/>
    <property type="project" value="InterPro"/>
</dbReference>
<evidence type="ECO:0000259" key="3">
    <source>
        <dbReference type="Pfam" id="PF04548"/>
    </source>
</evidence>
<keyword evidence="1" id="KW-0547">Nucleotide-binding</keyword>
<dbReference type="InterPro" id="IPR025662">
    <property type="entry name" value="Sigma_54_int_dom_ATP-bd_1"/>
</dbReference>
<dbReference type="Proteomes" id="UP001163846">
    <property type="component" value="Unassembled WGS sequence"/>
</dbReference>
<dbReference type="InterPro" id="IPR027417">
    <property type="entry name" value="P-loop_NTPase"/>
</dbReference>
<feature type="coiled-coil region" evidence="2">
    <location>
        <begin position="456"/>
        <end position="544"/>
    </location>
</feature>
<dbReference type="InterPro" id="IPR006703">
    <property type="entry name" value="G_AIG1"/>
</dbReference>
<dbReference type="CDD" id="cd00882">
    <property type="entry name" value="Ras_like_GTPase"/>
    <property type="match status" value="1"/>
</dbReference>
<dbReference type="PANTHER" id="PTHR32046">
    <property type="entry name" value="G DOMAIN-CONTAINING PROTEIN"/>
    <property type="match status" value="1"/>
</dbReference>
<protein>
    <recommendedName>
        <fullName evidence="3">AIG1-type G domain-containing protein</fullName>
    </recommendedName>
</protein>
<dbReference type="AlphaFoldDB" id="A0AA38P339"/>
<name>A0AA38P339_9AGAR</name>
<dbReference type="EMBL" id="MU806427">
    <property type="protein sequence ID" value="KAJ3835285.1"/>
    <property type="molecule type" value="Genomic_DNA"/>
</dbReference>
<sequence>MSSNFSQPMVIYESDMGASIAAPSTVTSAAVAPMANSRKTTIQPLQWAKPQINLILLGETGVGKTAMLNLLANVCAGVELKDFRPAHKTENERGGSQSGSQTNIPELYIISGANGNQIRILDTPGLADTRGIDINNEHKAAIASAIKEHFTTIDAIIILANGTLARLGAATQFTLTTISTMFPNSLAKNIAFIFTMVSDSMIFNFDKSSLPVQLREAKFWCTNNPFAQWSKYQQLLAQNPQTVEDDTLEEMNESAHHNYVKALKTLSQVFQFLDTCKEQPTKVIYEFYMRIIEMQAVKSNVEAHILQIENMCKELQKLQTNQPLQAQAIKIYEEYKQIINMPFNERKDTGSKYNTLCLAQNCYSNCHEGCDDVLDLILESQCTNLGDKCSAFSNSTGSVDLEYVCTICKHPAEDHQHHHSKWVEKTSSQVVVQDAETLSDDTDEANTEAGRLALVMNIVQKKIEDFEQEIFNLKAELSELHSSSHSLMLSGSFSGFISSSIENLKRREEKMKLEGADAESLQRMTDEIRELENQKAVLQNAEQLGKVLEIPKATDHNYNSLGISHQHQQISFDIVFAWVLKLLPRAAQDKMRKLFAAFRASEHTRNLESNSDSLYLL</sequence>
<dbReference type="SUPFAM" id="SSF52540">
    <property type="entry name" value="P-loop containing nucleoside triphosphate hydrolases"/>
    <property type="match status" value="1"/>
</dbReference>
<comment type="caution">
    <text evidence="4">The sequence shown here is derived from an EMBL/GenBank/DDBJ whole genome shotgun (WGS) entry which is preliminary data.</text>
</comment>
<dbReference type="Pfam" id="PF04548">
    <property type="entry name" value="AIG1"/>
    <property type="match status" value="1"/>
</dbReference>
<evidence type="ECO:0000256" key="2">
    <source>
        <dbReference type="SAM" id="Coils"/>
    </source>
</evidence>
<proteinExistence type="predicted"/>